<evidence type="ECO:0000259" key="9">
    <source>
        <dbReference type="PROSITE" id="PS50039"/>
    </source>
</evidence>
<dbReference type="SMART" id="SM00339">
    <property type="entry name" value="FH"/>
    <property type="match status" value="1"/>
</dbReference>
<dbReference type="PANTHER" id="PTHR11829:SF388">
    <property type="entry name" value="FORK HEAD DOMAIN-CONTAINING PROTEIN L1-RELATED"/>
    <property type="match status" value="1"/>
</dbReference>
<feature type="region of interest" description="Disordered" evidence="8">
    <location>
        <begin position="130"/>
        <end position="149"/>
    </location>
</feature>
<dbReference type="GO" id="GO:0030154">
    <property type="term" value="P:cell differentiation"/>
    <property type="evidence" value="ECO:0007669"/>
    <property type="project" value="TreeGrafter"/>
</dbReference>
<keyword evidence="11" id="KW-1185">Reference proteome</keyword>
<name>A0A9N9RN71_9DIPT</name>
<dbReference type="FunFam" id="1.10.10.10:FF:000016">
    <property type="entry name" value="Forkhead box protein I1"/>
    <property type="match status" value="1"/>
</dbReference>
<sequence length="358" mass="40758">MLPHYPANFPALEHLGTSLNSDCHFMPNRNRYLSPLSPYSFGLSNSIWSLPFSFMKATHSAEKPPFSYIALIAMAISSAPNQRLTLSGIYKFIMDNFPYYRSNRQGWQNSIRHNLSLNDCFLKVPREKTTLTNSSSDDTSSTGENGKGSYWMLDPSAADMFEAGNYRRRRTRRQRHAKMLLSGQFHQQQSPSAFTIYPELMQRAHLQQAHAFALSLEHQQQQQQCHEQQMQQNSLIKADYDDSENSDNDAATAEQSHDDETTKHINALDATDHTTNFPSSTTPATSTTSVAAANYLSNLDKLLKNQFLHQINFHAAINECNRGVNHRDHSNTDLMTRDNDSKMNLKSTNFTIENLIRK</sequence>
<dbReference type="PROSITE" id="PS00657">
    <property type="entry name" value="FORK_HEAD_1"/>
    <property type="match status" value="1"/>
</dbReference>
<dbReference type="AlphaFoldDB" id="A0A9N9RN71"/>
<keyword evidence="2" id="KW-0217">Developmental protein</keyword>
<dbReference type="GO" id="GO:0000978">
    <property type="term" value="F:RNA polymerase II cis-regulatory region sequence-specific DNA binding"/>
    <property type="evidence" value="ECO:0007669"/>
    <property type="project" value="TreeGrafter"/>
</dbReference>
<dbReference type="Proteomes" id="UP001153620">
    <property type="component" value="Chromosome 1"/>
</dbReference>
<dbReference type="Gene3D" id="1.10.10.10">
    <property type="entry name" value="Winged helix-like DNA-binding domain superfamily/Winged helix DNA-binding domain"/>
    <property type="match status" value="1"/>
</dbReference>
<reference evidence="10" key="2">
    <citation type="submission" date="2022-10" db="EMBL/GenBank/DDBJ databases">
        <authorList>
            <consortium name="ENA_rothamsted_submissions"/>
            <consortium name="culmorum"/>
            <person name="King R."/>
        </authorList>
    </citation>
    <scope>NUCLEOTIDE SEQUENCE</scope>
</reference>
<evidence type="ECO:0000256" key="3">
    <source>
        <dbReference type="ARBA" id="ARBA00023015"/>
    </source>
</evidence>
<evidence type="ECO:0000313" key="10">
    <source>
        <dbReference type="EMBL" id="CAG9800068.1"/>
    </source>
</evidence>
<keyword evidence="5" id="KW-0804">Transcription</keyword>
<dbReference type="InterPro" id="IPR036390">
    <property type="entry name" value="WH_DNA-bd_sf"/>
</dbReference>
<dbReference type="InterPro" id="IPR036388">
    <property type="entry name" value="WH-like_DNA-bd_sf"/>
</dbReference>
<keyword evidence="4 7" id="KW-0238">DNA-binding</keyword>
<evidence type="ECO:0000256" key="4">
    <source>
        <dbReference type="ARBA" id="ARBA00023125"/>
    </source>
</evidence>
<keyword evidence="6 7" id="KW-0539">Nucleus</keyword>
<dbReference type="PROSITE" id="PS00658">
    <property type="entry name" value="FORK_HEAD_2"/>
    <property type="match status" value="1"/>
</dbReference>
<evidence type="ECO:0000256" key="8">
    <source>
        <dbReference type="SAM" id="MobiDB-lite"/>
    </source>
</evidence>
<dbReference type="PROSITE" id="PS50039">
    <property type="entry name" value="FORK_HEAD_3"/>
    <property type="match status" value="1"/>
</dbReference>
<reference evidence="10" key="1">
    <citation type="submission" date="2022-01" db="EMBL/GenBank/DDBJ databases">
        <authorList>
            <person name="King R."/>
        </authorList>
    </citation>
    <scope>NUCLEOTIDE SEQUENCE</scope>
</reference>
<dbReference type="OrthoDB" id="5954824at2759"/>
<organism evidence="10 11">
    <name type="scientific">Chironomus riparius</name>
    <dbReference type="NCBI Taxonomy" id="315576"/>
    <lineage>
        <taxon>Eukaryota</taxon>
        <taxon>Metazoa</taxon>
        <taxon>Ecdysozoa</taxon>
        <taxon>Arthropoda</taxon>
        <taxon>Hexapoda</taxon>
        <taxon>Insecta</taxon>
        <taxon>Pterygota</taxon>
        <taxon>Neoptera</taxon>
        <taxon>Endopterygota</taxon>
        <taxon>Diptera</taxon>
        <taxon>Nematocera</taxon>
        <taxon>Chironomoidea</taxon>
        <taxon>Chironomidae</taxon>
        <taxon>Chironominae</taxon>
        <taxon>Chironomus</taxon>
    </lineage>
</organism>
<feature type="region of interest" description="Disordered" evidence="8">
    <location>
        <begin position="240"/>
        <end position="261"/>
    </location>
</feature>
<dbReference type="InterPro" id="IPR050211">
    <property type="entry name" value="FOX_domain-containing"/>
</dbReference>
<gene>
    <name evidence="10" type="ORF">CHIRRI_LOCUS3021</name>
</gene>
<dbReference type="Pfam" id="PF00250">
    <property type="entry name" value="Forkhead"/>
    <property type="match status" value="1"/>
</dbReference>
<proteinExistence type="predicted"/>
<evidence type="ECO:0000256" key="5">
    <source>
        <dbReference type="ARBA" id="ARBA00023163"/>
    </source>
</evidence>
<feature type="compositionally biased region" description="Low complexity" evidence="8">
    <location>
        <begin position="130"/>
        <end position="142"/>
    </location>
</feature>
<feature type="DNA-binding region" description="Fork-head" evidence="7">
    <location>
        <begin position="63"/>
        <end position="171"/>
    </location>
</feature>
<evidence type="ECO:0000313" key="11">
    <source>
        <dbReference type="Proteomes" id="UP001153620"/>
    </source>
</evidence>
<dbReference type="EMBL" id="OU895877">
    <property type="protein sequence ID" value="CAG9800068.1"/>
    <property type="molecule type" value="Genomic_DNA"/>
</dbReference>
<dbReference type="SUPFAM" id="SSF46785">
    <property type="entry name" value="Winged helix' DNA-binding domain"/>
    <property type="match status" value="1"/>
</dbReference>
<dbReference type="GO" id="GO:0005634">
    <property type="term" value="C:nucleus"/>
    <property type="evidence" value="ECO:0007669"/>
    <property type="project" value="UniProtKB-SubCell"/>
</dbReference>
<feature type="domain" description="Fork-head" evidence="9">
    <location>
        <begin position="63"/>
        <end position="171"/>
    </location>
</feature>
<accession>A0A9N9RN71</accession>
<protein>
    <recommendedName>
        <fullName evidence="9">Fork-head domain-containing protein</fullName>
    </recommendedName>
</protein>
<dbReference type="GO" id="GO:0009653">
    <property type="term" value="P:anatomical structure morphogenesis"/>
    <property type="evidence" value="ECO:0007669"/>
    <property type="project" value="TreeGrafter"/>
</dbReference>
<dbReference type="PANTHER" id="PTHR11829">
    <property type="entry name" value="FORKHEAD BOX PROTEIN"/>
    <property type="match status" value="1"/>
</dbReference>
<dbReference type="GO" id="GO:0000981">
    <property type="term" value="F:DNA-binding transcription factor activity, RNA polymerase II-specific"/>
    <property type="evidence" value="ECO:0007669"/>
    <property type="project" value="TreeGrafter"/>
</dbReference>
<evidence type="ECO:0000256" key="7">
    <source>
        <dbReference type="PROSITE-ProRule" id="PRU00089"/>
    </source>
</evidence>
<evidence type="ECO:0000256" key="6">
    <source>
        <dbReference type="ARBA" id="ARBA00023242"/>
    </source>
</evidence>
<keyword evidence="3" id="KW-0805">Transcription regulation</keyword>
<dbReference type="PRINTS" id="PR00053">
    <property type="entry name" value="FORKHEAD"/>
</dbReference>
<comment type="subcellular location">
    <subcellularLocation>
        <location evidence="1 7">Nucleus</location>
    </subcellularLocation>
</comment>
<dbReference type="InterPro" id="IPR030456">
    <property type="entry name" value="TF_fork_head_CS_2"/>
</dbReference>
<evidence type="ECO:0000256" key="2">
    <source>
        <dbReference type="ARBA" id="ARBA00022473"/>
    </source>
</evidence>
<evidence type="ECO:0000256" key="1">
    <source>
        <dbReference type="ARBA" id="ARBA00004123"/>
    </source>
</evidence>
<dbReference type="InterPro" id="IPR018122">
    <property type="entry name" value="TF_fork_head_CS_1"/>
</dbReference>
<dbReference type="InterPro" id="IPR001766">
    <property type="entry name" value="Fork_head_dom"/>
</dbReference>